<dbReference type="PANTHER" id="PTHR12192">
    <property type="entry name" value="CATION TRANSPORT PROTEIN CHAC-RELATED"/>
    <property type="match status" value="1"/>
</dbReference>
<name>A0A6A0GZH8_HYAAZ</name>
<reference evidence="7" key="2">
    <citation type="journal article" date="2018" name="Environ. Sci. Technol.">
        <title>The Toxicogenome of Hyalella azteca: A Model for Sediment Ecotoxicology and Evolutionary Toxicology.</title>
        <authorList>
            <person name="Poynton H.C."/>
            <person name="Hasenbein S."/>
            <person name="Benoit J.B."/>
            <person name="Sepulveda M.S."/>
            <person name="Poelchau M.F."/>
            <person name="Hughes D.S.T."/>
            <person name="Murali S.C."/>
            <person name="Chen S."/>
            <person name="Glastad K.M."/>
            <person name="Goodisman M.A.D."/>
            <person name="Werren J.H."/>
            <person name="Vineis J.H."/>
            <person name="Bowen J.L."/>
            <person name="Friedrich M."/>
            <person name="Jones J."/>
            <person name="Robertson H.M."/>
            <person name="Feyereisen R."/>
            <person name="Mechler-Hickson A."/>
            <person name="Mathers N."/>
            <person name="Lee C.E."/>
            <person name="Colbourne J.K."/>
            <person name="Biales A."/>
            <person name="Johnston J.S."/>
            <person name="Wellborn G.A."/>
            <person name="Rosendale A.J."/>
            <person name="Cridge A.G."/>
            <person name="Munoz-Torres M.C."/>
            <person name="Bain P.A."/>
            <person name="Manny A.R."/>
            <person name="Major K.M."/>
            <person name="Lambert F.N."/>
            <person name="Vulpe C.D."/>
            <person name="Tuck P."/>
            <person name="Blalock B.J."/>
            <person name="Lin Y.Y."/>
            <person name="Smith M.E."/>
            <person name="Ochoa-Acuna H."/>
            <person name="Chen M.M."/>
            <person name="Childers C.P."/>
            <person name="Qu J."/>
            <person name="Dugan S."/>
            <person name="Lee S.L."/>
            <person name="Chao H."/>
            <person name="Dinh H."/>
            <person name="Han Y."/>
            <person name="Doddapaneni H."/>
            <person name="Worley K.C."/>
            <person name="Muzny D.M."/>
            <person name="Gibbs R.A."/>
            <person name="Richards S."/>
        </authorList>
    </citation>
    <scope>NUCLEOTIDE SEQUENCE</scope>
    <source>
        <strain evidence="7">HAZT.00-mixed</strain>
        <tissue evidence="7">Whole organism</tissue>
    </source>
</reference>
<proteinExistence type="inferred from homology"/>
<comment type="similarity">
    <text evidence="1">Belongs to the gamma-glutamylcyclotransferase family. ChaC subfamily.</text>
</comment>
<evidence type="ECO:0000256" key="6">
    <source>
        <dbReference type="ARBA" id="ARBA00048073"/>
    </source>
</evidence>
<dbReference type="Pfam" id="PF04752">
    <property type="entry name" value="ChaC"/>
    <property type="match status" value="1"/>
</dbReference>
<organism evidence="7">
    <name type="scientific">Hyalella azteca</name>
    <name type="common">Amphipod</name>
    <dbReference type="NCBI Taxonomy" id="294128"/>
    <lineage>
        <taxon>Eukaryota</taxon>
        <taxon>Metazoa</taxon>
        <taxon>Ecdysozoa</taxon>
        <taxon>Arthropoda</taxon>
        <taxon>Crustacea</taxon>
        <taxon>Multicrustacea</taxon>
        <taxon>Malacostraca</taxon>
        <taxon>Eumalacostraca</taxon>
        <taxon>Peracarida</taxon>
        <taxon>Amphipoda</taxon>
        <taxon>Senticaudata</taxon>
        <taxon>Talitrida</taxon>
        <taxon>Talitroidea</taxon>
        <taxon>Hyalellidae</taxon>
        <taxon>Hyalella</taxon>
    </lineage>
</organism>
<dbReference type="CDD" id="cd06661">
    <property type="entry name" value="GGCT_like"/>
    <property type="match status" value="1"/>
</dbReference>
<dbReference type="InterPro" id="IPR013024">
    <property type="entry name" value="GGCT-like"/>
</dbReference>
<evidence type="ECO:0000256" key="2">
    <source>
        <dbReference type="ARBA" id="ARBA00012344"/>
    </source>
</evidence>
<dbReference type="SUPFAM" id="SSF110857">
    <property type="entry name" value="Gamma-glutamyl cyclotransferase-like"/>
    <property type="match status" value="1"/>
</dbReference>
<dbReference type="Proteomes" id="UP000711488">
    <property type="component" value="Unassembled WGS sequence"/>
</dbReference>
<comment type="catalytic activity">
    <reaction evidence="6">
        <text>glutathione = L-cysteinylglycine + 5-oxo-L-proline</text>
        <dbReference type="Rhea" id="RHEA:47724"/>
        <dbReference type="ChEBI" id="CHEBI:57925"/>
        <dbReference type="ChEBI" id="CHEBI:58402"/>
        <dbReference type="ChEBI" id="CHEBI:61694"/>
        <dbReference type="EC" id="4.3.2.7"/>
    </reaction>
</comment>
<dbReference type="GO" id="GO:0006751">
    <property type="term" value="P:glutathione catabolic process"/>
    <property type="evidence" value="ECO:0007669"/>
    <property type="project" value="InterPro"/>
</dbReference>
<evidence type="ECO:0000256" key="5">
    <source>
        <dbReference type="ARBA" id="ARBA00045227"/>
    </source>
</evidence>
<dbReference type="AlphaFoldDB" id="A0A6A0GZH8"/>
<comment type="function">
    <text evidence="5">Catalyzes the cleavage of glutathione into 5-oxo-L-proline and a Cys-Gly dipeptide. Acts specifically on glutathione, but not on other gamma-glutamyl peptides.</text>
</comment>
<dbReference type="GO" id="GO:0005737">
    <property type="term" value="C:cytoplasm"/>
    <property type="evidence" value="ECO:0007669"/>
    <property type="project" value="TreeGrafter"/>
</dbReference>
<protein>
    <recommendedName>
        <fullName evidence="2">glutathione-specific gamma-glutamylcyclotransferase</fullName>
        <ecNumber evidence="2">4.3.2.7</ecNumber>
    </recommendedName>
    <alternativeName>
        <fullName evidence="4">Cation transport regulator-like protein 2</fullName>
    </alternativeName>
</protein>
<dbReference type="InterPro" id="IPR006840">
    <property type="entry name" value="ChaC"/>
</dbReference>
<sequence length="193" mass="22244">MWIFGYGSLTWKADFEFHRRVVGYIKGYKRRFWQASIDHRGVQQQKQFWLLRLYRVLYMPGRVVTLVPGDLTDIVWGVAYEVSDELLSEGSSLNIREKSYQERRQETVYAADGASFSALVFIGTSDPSLRLGPAPPEDMARQIARAVGPSGPNSTYLFNLATFMRTEVPHYKDEHLVQLEELVKHLQDTVQIK</sequence>
<evidence type="ECO:0000313" key="7">
    <source>
        <dbReference type="EMBL" id="KAA0192718.1"/>
    </source>
</evidence>
<reference evidence="7" key="3">
    <citation type="submission" date="2019-06" db="EMBL/GenBank/DDBJ databases">
        <authorList>
            <person name="Poynton C."/>
            <person name="Hasenbein S."/>
            <person name="Benoit J.B."/>
            <person name="Sepulveda M.S."/>
            <person name="Poelchau M.F."/>
            <person name="Murali S.C."/>
            <person name="Chen S."/>
            <person name="Glastad K.M."/>
            <person name="Werren J.H."/>
            <person name="Vineis J.H."/>
            <person name="Bowen J.L."/>
            <person name="Friedrich M."/>
            <person name="Jones J."/>
            <person name="Robertson H.M."/>
            <person name="Feyereisen R."/>
            <person name="Mechler-Hickson A."/>
            <person name="Mathers N."/>
            <person name="Lee C.E."/>
            <person name="Colbourne J.K."/>
            <person name="Biales A."/>
            <person name="Johnston J.S."/>
            <person name="Wellborn G.A."/>
            <person name="Rosendale A.J."/>
            <person name="Cridge A.G."/>
            <person name="Munoz-Torres M.C."/>
            <person name="Bain P.A."/>
            <person name="Manny A.R."/>
            <person name="Major K.M."/>
            <person name="Lambert F.N."/>
            <person name="Vulpe C.D."/>
            <person name="Tuck P."/>
            <person name="Blalock B.J."/>
            <person name="Lin Y.-Y."/>
            <person name="Smith M.E."/>
            <person name="Ochoa-Acuna H."/>
            <person name="Chen M.-J.M."/>
            <person name="Childers C.P."/>
            <person name="Qu J."/>
            <person name="Dugan S."/>
            <person name="Lee S.L."/>
            <person name="Chao H."/>
            <person name="Dinh H."/>
            <person name="Han Y."/>
            <person name="Doddapaneni H."/>
            <person name="Worley K.C."/>
            <person name="Muzny D.M."/>
            <person name="Gibbs R.A."/>
            <person name="Richards S."/>
        </authorList>
    </citation>
    <scope>NUCLEOTIDE SEQUENCE</scope>
    <source>
        <strain evidence="7">HAZT.00-mixed</strain>
        <tissue evidence="7">Whole organism</tissue>
    </source>
</reference>
<accession>A0A6A0GZH8</accession>
<dbReference type="Gene3D" id="3.10.490.10">
    <property type="entry name" value="Gamma-glutamyl cyclotransferase-like"/>
    <property type="match status" value="1"/>
</dbReference>
<dbReference type="EMBL" id="JQDR03011463">
    <property type="protein sequence ID" value="KAA0192718.1"/>
    <property type="molecule type" value="Genomic_DNA"/>
</dbReference>
<dbReference type="InterPro" id="IPR036568">
    <property type="entry name" value="GGCT-like_sf"/>
</dbReference>
<gene>
    <name evidence="7" type="ORF">HAZT_HAZT009952</name>
</gene>
<dbReference type="EC" id="4.3.2.7" evidence="2"/>
<reference evidence="7" key="1">
    <citation type="submission" date="2014-08" db="EMBL/GenBank/DDBJ databases">
        <authorList>
            <person name="Murali S."/>
            <person name="Richards S."/>
            <person name="Bandaranaike D."/>
            <person name="Bellair M."/>
            <person name="Blankenburg K."/>
            <person name="Chao H."/>
            <person name="Dinh H."/>
            <person name="Doddapaneni H."/>
            <person name="Dugan-Rocha S."/>
            <person name="Elkadiri S."/>
            <person name="Gnanaolivu R."/>
            <person name="Hughes D."/>
            <person name="Lee S."/>
            <person name="Li M."/>
            <person name="Ming W."/>
            <person name="Munidasa M."/>
            <person name="Muniz J."/>
            <person name="Nguyen L."/>
            <person name="Osuji N."/>
            <person name="Pu L.-L."/>
            <person name="Puazo M."/>
            <person name="Skinner E."/>
            <person name="Qu C."/>
            <person name="Quiroz J."/>
            <person name="Raj R."/>
            <person name="Weissenberger G."/>
            <person name="Xin Y."/>
            <person name="Zou X."/>
            <person name="Han Y."/>
            <person name="Worley K."/>
            <person name="Muzny D."/>
            <person name="Gibbs R."/>
        </authorList>
    </citation>
    <scope>NUCLEOTIDE SEQUENCE</scope>
    <source>
        <strain evidence="7">HAZT.00-mixed</strain>
        <tissue evidence="7">Whole organism</tissue>
    </source>
</reference>
<dbReference type="PANTHER" id="PTHR12192:SF2">
    <property type="entry name" value="GLUTATHIONE-SPECIFIC GAMMA-GLUTAMYLCYCLOTRANSFERASE 2"/>
    <property type="match status" value="1"/>
</dbReference>
<evidence type="ECO:0000256" key="4">
    <source>
        <dbReference type="ARBA" id="ARBA00043195"/>
    </source>
</evidence>
<comment type="caution">
    <text evidence="7">The sequence shown here is derived from an EMBL/GenBank/DDBJ whole genome shotgun (WGS) entry which is preliminary data.</text>
</comment>
<evidence type="ECO:0000256" key="1">
    <source>
        <dbReference type="ARBA" id="ARBA00009662"/>
    </source>
</evidence>
<evidence type="ECO:0000256" key="3">
    <source>
        <dbReference type="ARBA" id="ARBA00023239"/>
    </source>
</evidence>
<keyword evidence="3" id="KW-0456">Lyase</keyword>
<dbReference type="GO" id="GO:0061928">
    <property type="term" value="F:glutathione specific gamma-glutamylcyclotransferase activity"/>
    <property type="evidence" value="ECO:0007669"/>
    <property type="project" value="UniProtKB-EC"/>
</dbReference>